<evidence type="ECO:0000313" key="9">
    <source>
        <dbReference type="EMBL" id="ABC64336.1"/>
    </source>
</evidence>
<dbReference type="OrthoDB" id="9805828at2"/>
<dbReference type="GO" id="GO:0020037">
    <property type="term" value="F:heme binding"/>
    <property type="evidence" value="ECO:0007669"/>
    <property type="project" value="InterPro"/>
</dbReference>
<dbReference type="PANTHER" id="PTHR11961">
    <property type="entry name" value="CYTOCHROME C"/>
    <property type="match status" value="1"/>
</dbReference>
<evidence type="ECO:0000259" key="8">
    <source>
        <dbReference type="PROSITE" id="PS51007"/>
    </source>
</evidence>
<evidence type="ECO:0000256" key="3">
    <source>
        <dbReference type="ARBA" id="ARBA00022723"/>
    </source>
</evidence>
<keyword evidence="4" id="KW-0249">Electron transport</keyword>
<dbReference type="AlphaFoldDB" id="Q2N7K5"/>
<dbReference type="PROSITE" id="PS51007">
    <property type="entry name" value="CYTC"/>
    <property type="match status" value="1"/>
</dbReference>
<organism evidence="9 10">
    <name type="scientific">Erythrobacter litoralis (strain HTCC2594)</name>
    <dbReference type="NCBI Taxonomy" id="314225"/>
    <lineage>
        <taxon>Bacteria</taxon>
        <taxon>Pseudomonadati</taxon>
        <taxon>Pseudomonadota</taxon>
        <taxon>Alphaproteobacteria</taxon>
        <taxon>Sphingomonadales</taxon>
        <taxon>Erythrobacteraceae</taxon>
        <taxon>Erythrobacter/Porphyrobacter group</taxon>
        <taxon>Erythrobacter</taxon>
    </lineage>
</organism>
<feature type="domain" description="Cytochrome c" evidence="8">
    <location>
        <begin position="49"/>
        <end position="149"/>
    </location>
</feature>
<dbReference type="InterPro" id="IPR009056">
    <property type="entry name" value="Cyt_c-like_dom"/>
</dbReference>
<dbReference type="PRINTS" id="PR00604">
    <property type="entry name" value="CYTCHRMECIAB"/>
</dbReference>
<protein>
    <submittedName>
        <fullName evidence="9">Cytochrome c family protein</fullName>
    </submittedName>
</protein>
<dbReference type="Gene3D" id="1.10.760.10">
    <property type="entry name" value="Cytochrome c-like domain"/>
    <property type="match status" value="1"/>
</dbReference>
<dbReference type="eggNOG" id="COG3474">
    <property type="taxonomic scope" value="Bacteria"/>
</dbReference>
<dbReference type="InterPro" id="IPR002327">
    <property type="entry name" value="Cyt_c_1A/1B"/>
</dbReference>
<accession>Q2N7K5</accession>
<keyword evidence="7" id="KW-0732">Signal</keyword>
<evidence type="ECO:0000256" key="1">
    <source>
        <dbReference type="ARBA" id="ARBA00022448"/>
    </source>
</evidence>
<keyword evidence="1" id="KW-0813">Transport</keyword>
<dbReference type="SUPFAM" id="SSF46626">
    <property type="entry name" value="Cytochrome c"/>
    <property type="match status" value="1"/>
</dbReference>
<keyword evidence="3 6" id="KW-0479">Metal-binding</keyword>
<feature type="chain" id="PRO_5004213087" evidence="7">
    <location>
        <begin position="21"/>
        <end position="150"/>
    </location>
</feature>
<feature type="signal peptide" evidence="7">
    <location>
        <begin position="1"/>
        <end position="20"/>
    </location>
</feature>
<reference evidence="10" key="1">
    <citation type="journal article" date="2009" name="J. Bacteriol.">
        <title>Complete genome sequence of Erythrobacter litoralis HTCC2594.</title>
        <authorList>
            <person name="Oh H.M."/>
            <person name="Giovannoni S.J."/>
            <person name="Ferriera S."/>
            <person name="Johnson J."/>
            <person name="Cho J.C."/>
        </authorList>
    </citation>
    <scope>NUCLEOTIDE SEQUENCE [LARGE SCALE GENOMIC DNA]</scope>
    <source>
        <strain evidence="10">HTCC2594</strain>
    </source>
</reference>
<evidence type="ECO:0000256" key="6">
    <source>
        <dbReference type="PROSITE-ProRule" id="PRU00433"/>
    </source>
</evidence>
<dbReference type="HOGENOM" id="CLU_060944_4_1_5"/>
<dbReference type="STRING" id="314225.ELI_11220"/>
<evidence type="ECO:0000313" key="10">
    <source>
        <dbReference type="Proteomes" id="UP000008808"/>
    </source>
</evidence>
<dbReference type="InterPro" id="IPR036909">
    <property type="entry name" value="Cyt_c-like_dom_sf"/>
</dbReference>
<dbReference type="RefSeq" id="WP_011415159.1">
    <property type="nucleotide sequence ID" value="NC_007722.1"/>
</dbReference>
<evidence type="ECO:0000256" key="7">
    <source>
        <dbReference type="SAM" id="SignalP"/>
    </source>
</evidence>
<dbReference type="PROSITE" id="PS51257">
    <property type="entry name" value="PROKAR_LIPOPROTEIN"/>
    <property type="match status" value="1"/>
</dbReference>
<evidence type="ECO:0000256" key="2">
    <source>
        <dbReference type="ARBA" id="ARBA00022617"/>
    </source>
</evidence>
<gene>
    <name evidence="9" type="ordered locus">ELI_11220</name>
</gene>
<dbReference type="GO" id="GO:0046872">
    <property type="term" value="F:metal ion binding"/>
    <property type="evidence" value="ECO:0007669"/>
    <property type="project" value="UniProtKB-KW"/>
</dbReference>
<sequence>MKHFAVPVLLAFVLIGCGSAEEPPVEQIVVREPGEVATAAAQLADKASDPVAAGEAGFAACAACHVAKAGAASGIGPNLYGVVGREAGALPNFGYSDAMASADFVWDEARLNAYLGDPNGVVPGTSMVAGAVSDAAKREAIIAYLATLSE</sequence>
<keyword evidence="10" id="KW-1185">Reference proteome</keyword>
<keyword evidence="5 6" id="KW-0408">Iron</keyword>
<evidence type="ECO:0000256" key="4">
    <source>
        <dbReference type="ARBA" id="ARBA00022982"/>
    </source>
</evidence>
<dbReference type="KEGG" id="eli:ELI_11220"/>
<proteinExistence type="predicted"/>
<keyword evidence="2 6" id="KW-0349">Heme</keyword>
<dbReference type="EMBL" id="CP000157">
    <property type="protein sequence ID" value="ABC64336.1"/>
    <property type="molecule type" value="Genomic_DNA"/>
</dbReference>
<dbReference type="Proteomes" id="UP000008808">
    <property type="component" value="Chromosome"/>
</dbReference>
<evidence type="ECO:0000256" key="5">
    <source>
        <dbReference type="ARBA" id="ARBA00023004"/>
    </source>
</evidence>
<name>Q2N7K5_ERYLH</name>
<dbReference type="Pfam" id="PF00034">
    <property type="entry name" value="Cytochrom_C"/>
    <property type="match status" value="1"/>
</dbReference>
<dbReference type="GO" id="GO:0009055">
    <property type="term" value="F:electron transfer activity"/>
    <property type="evidence" value="ECO:0007669"/>
    <property type="project" value="InterPro"/>
</dbReference>